<accession>A0A1I6LDQ4</accession>
<keyword evidence="1" id="KW-1133">Transmembrane helix</keyword>
<organism evidence="2 3">
    <name type="scientific">Halomicrobium zhouii</name>
    <dbReference type="NCBI Taxonomy" id="767519"/>
    <lineage>
        <taxon>Archaea</taxon>
        <taxon>Methanobacteriati</taxon>
        <taxon>Methanobacteriota</taxon>
        <taxon>Stenosarchaea group</taxon>
        <taxon>Halobacteria</taxon>
        <taxon>Halobacteriales</taxon>
        <taxon>Haloarculaceae</taxon>
        <taxon>Halomicrobium</taxon>
    </lineage>
</organism>
<evidence type="ECO:0000313" key="3">
    <source>
        <dbReference type="Proteomes" id="UP000199062"/>
    </source>
</evidence>
<dbReference type="AlphaFoldDB" id="A0A1I6LDQ4"/>
<dbReference type="EMBL" id="FOZK01000002">
    <property type="protein sequence ID" value="SFS01631.1"/>
    <property type="molecule type" value="Genomic_DNA"/>
</dbReference>
<keyword evidence="1" id="KW-0472">Membrane</keyword>
<protein>
    <submittedName>
        <fullName evidence="2">Uncharacterized protein</fullName>
    </submittedName>
</protein>
<keyword evidence="1" id="KW-0812">Transmembrane</keyword>
<reference evidence="2 3" key="1">
    <citation type="submission" date="2016-10" db="EMBL/GenBank/DDBJ databases">
        <authorList>
            <person name="de Groot N.N."/>
        </authorList>
    </citation>
    <scope>NUCLEOTIDE SEQUENCE [LARGE SCALE GENOMIC DNA]</scope>
    <source>
        <strain evidence="2 3">CGMCC 1.10457</strain>
    </source>
</reference>
<gene>
    <name evidence="2" type="ORF">SAMN05216559_2522</name>
</gene>
<dbReference type="STRING" id="767519.SAMN05216559_2522"/>
<dbReference type="RefSeq" id="WP_089816853.1">
    <property type="nucleotide sequence ID" value="NZ_FOZK01000002.1"/>
</dbReference>
<feature type="transmembrane region" description="Helical" evidence="1">
    <location>
        <begin position="72"/>
        <end position="89"/>
    </location>
</feature>
<feature type="transmembrane region" description="Helical" evidence="1">
    <location>
        <begin position="128"/>
        <end position="144"/>
    </location>
</feature>
<sequence length="183" mass="18564">MNGTRRHWAALPVVAAGLTWAGWAAVAAAAGTVADGVALWLVATSGLLLAVGLAGVVLAFDWAYQFPGGEGAALAAVGALSFAVGQALRLVRGEGGLTTSFLAPGVLALVAGSLLLAAGLVRARRLPPWIGVSLFVGTVLFLGFNRVPALALPVGLAWVAVGSHLWRHPDRPADHLEPSAVGR</sequence>
<keyword evidence="3" id="KW-1185">Reference proteome</keyword>
<feature type="transmembrane region" description="Helical" evidence="1">
    <location>
        <begin position="101"/>
        <end position="121"/>
    </location>
</feature>
<evidence type="ECO:0000256" key="1">
    <source>
        <dbReference type="SAM" id="Phobius"/>
    </source>
</evidence>
<evidence type="ECO:0000313" key="2">
    <source>
        <dbReference type="EMBL" id="SFS01631.1"/>
    </source>
</evidence>
<dbReference type="OrthoDB" id="383898at2157"/>
<name>A0A1I6LDQ4_9EURY</name>
<proteinExistence type="predicted"/>
<feature type="transmembrane region" description="Helical" evidence="1">
    <location>
        <begin position="38"/>
        <end position="60"/>
    </location>
</feature>
<dbReference type="Proteomes" id="UP000199062">
    <property type="component" value="Unassembled WGS sequence"/>
</dbReference>